<dbReference type="PANTHER" id="PTHR11818">
    <property type="entry name" value="BETA/GAMMA CRYSTALLIN"/>
    <property type="match status" value="1"/>
</dbReference>
<evidence type="ECO:0000313" key="5">
    <source>
        <dbReference type="EMBL" id="KAK2825887.1"/>
    </source>
</evidence>
<evidence type="ECO:0000259" key="4">
    <source>
        <dbReference type="PROSITE" id="PS50915"/>
    </source>
</evidence>
<dbReference type="AlphaFoldDB" id="A0AA88LX69"/>
<protein>
    <recommendedName>
        <fullName evidence="4">Beta/gamma crystallin 'Greek key' domain-containing protein</fullName>
    </recommendedName>
</protein>
<dbReference type="SUPFAM" id="SSF50370">
    <property type="entry name" value="Ricin B-like lectins"/>
    <property type="match status" value="1"/>
</dbReference>
<feature type="domain" description="Beta/gamma crystallin 'Greek key'" evidence="4">
    <location>
        <begin position="320"/>
        <end position="352"/>
    </location>
</feature>
<dbReference type="PANTHER" id="PTHR11818:SF2">
    <property type="entry name" value="BETA_GAMMA CRYSTALLIN DOMAIN-CONTAINING PROTEIN 1"/>
    <property type="match status" value="1"/>
</dbReference>
<dbReference type="GO" id="GO:0007601">
    <property type="term" value="P:visual perception"/>
    <property type="evidence" value="ECO:0007669"/>
    <property type="project" value="TreeGrafter"/>
</dbReference>
<reference evidence="5" key="1">
    <citation type="submission" date="2023-07" db="EMBL/GenBank/DDBJ databases">
        <title>Chromosome-level Genome Assembly of Striped Snakehead (Channa striata).</title>
        <authorList>
            <person name="Liu H."/>
        </authorList>
    </citation>
    <scope>NUCLEOTIDE SEQUENCE</scope>
    <source>
        <strain evidence="5">Gz</strain>
        <tissue evidence="5">Muscle</tissue>
    </source>
</reference>
<feature type="compositionally biased region" description="Basic and acidic residues" evidence="3">
    <location>
        <begin position="84"/>
        <end position="105"/>
    </location>
</feature>
<dbReference type="EMBL" id="JAUPFM010000016">
    <property type="protein sequence ID" value="KAK2825887.1"/>
    <property type="molecule type" value="Genomic_DNA"/>
</dbReference>
<keyword evidence="6" id="KW-1185">Reference proteome</keyword>
<dbReference type="SMART" id="SM00247">
    <property type="entry name" value="XTALbg"/>
    <property type="match status" value="5"/>
</dbReference>
<comment type="similarity">
    <text evidence="1">Belongs to the beta/gamma-crystallin family.</text>
</comment>
<accession>A0AA88LX69</accession>
<name>A0AA88LX69_CHASR</name>
<dbReference type="GO" id="GO:0002088">
    <property type="term" value="P:lens development in camera-type eye"/>
    <property type="evidence" value="ECO:0007669"/>
    <property type="project" value="TreeGrafter"/>
</dbReference>
<dbReference type="InterPro" id="IPR035992">
    <property type="entry name" value="Ricin_B-like_lectins"/>
</dbReference>
<feature type="compositionally biased region" description="Low complexity" evidence="3">
    <location>
        <begin position="106"/>
        <end position="117"/>
    </location>
</feature>
<dbReference type="PROSITE" id="PS50915">
    <property type="entry name" value="CRYSTALLIN_BETA_GAMMA"/>
    <property type="match status" value="7"/>
</dbReference>
<feature type="compositionally biased region" description="Polar residues" evidence="3">
    <location>
        <begin position="52"/>
        <end position="66"/>
    </location>
</feature>
<keyword evidence="2" id="KW-0677">Repeat</keyword>
<feature type="domain" description="Beta/gamma crystallin 'Greek key'" evidence="4">
    <location>
        <begin position="426"/>
        <end position="468"/>
    </location>
</feature>
<feature type="region of interest" description="Disordered" evidence="3">
    <location>
        <begin position="205"/>
        <end position="232"/>
    </location>
</feature>
<feature type="domain" description="Beta/gamma crystallin 'Greek key'" evidence="4">
    <location>
        <begin position="533"/>
        <end position="575"/>
    </location>
</feature>
<evidence type="ECO:0000256" key="1">
    <source>
        <dbReference type="ARBA" id="ARBA00009646"/>
    </source>
</evidence>
<organism evidence="5 6">
    <name type="scientific">Channa striata</name>
    <name type="common">Snakehead murrel</name>
    <name type="synonym">Ophicephalus striatus</name>
    <dbReference type="NCBI Taxonomy" id="64152"/>
    <lineage>
        <taxon>Eukaryota</taxon>
        <taxon>Metazoa</taxon>
        <taxon>Chordata</taxon>
        <taxon>Craniata</taxon>
        <taxon>Vertebrata</taxon>
        <taxon>Euteleostomi</taxon>
        <taxon>Actinopterygii</taxon>
        <taxon>Neopterygii</taxon>
        <taxon>Teleostei</taxon>
        <taxon>Neoteleostei</taxon>
        <taxon>Acanthomorphata</taxon>
        <taxon>Anabantaria</taxon>
        <taxon>Anabantiformes</taxon>
        <taxon>Channoidei</taxon>
        <taxon>Channidae</taxon>
        <taxon>Channa</taxon>
    </lineage>
</organism>
<gene>
    <name evidence="5" type="ORF">Q5P01_020101</name>
</gene>
<dbReference type="Gene3D" id="2.60.20.10">
    <property type="entry name" value="Crystallins"/>
    <property type="match status" value="5"/>
</dbReference>
<feature type="compositionally biased region" description="Low complexity" evidence="3">
    <location>
        <begin position="126"/>
        <end position="145"/>
    </location>
</feature>
<dbReference type="InterPro" id="IPR050252">
    <property type="entry name" value="Beta/Gamma-Crystallin"/>
</dbReference>
<dbReference type="InterPro" id="IPR011024">
    <property type="entry name" value="G_crystallin-like"/>
</dbReference>
<dbReference type="SUPFAM" id="SSF49695">
    <property type="entry name" value="gamma-Crystallin-like"/>
    <property type="match status" value="3"/>
</dbReference>
<feature type="compositionally biased region" description="Basic and acidic residues" evidence="3">
    <location>
        <begin position="41"/>
        <end position="51"/>
    </location>
</feature>
<feature type="domain" description="Beta/gamma crystallin 'Greek key'" evidence="4">
    <location>
        <begin position="624"/>
        <end position="671"/>
    </location>
</feature>
<feature type="domain" description="Beta/gamma crystallin 'Greek key'" evidence="4">
    <location>
        <begin position="280"/>
        <end position="319"/>
    </location>
</feature>
<dbReference type="Proteomes" id="UP001187415">
    <property type="component" value="Unassembled WGS sequence"/>
</dbReference>
<feature type="compositionally biased region" description="Polar residues" evidence="3">
    <location>
        <begin position="212"/>
        <end position="232"/>
    </location>
</feature>
<feature type="domain" description="Beta/gamma crystallin 'Greek key'" evidence="4">
    <location>
        <begin position="805"/>
        <end position="846"/>
    </location>
</feature>
<dbReference type="Gene3D" id="2.80.10.50">
    <property type="match status" value="1"/>
</dbReference>
<evidence type="ECO:0000256" key="3">
    <source>
        <dbReference type="SAM" id="MobiDB-lite"/>
    </source>
</evidence>
<feature type="region of interest" description="Disordered" evidence="3">
    <location>
        <begin position="24"/>
        <end position="192"/>
    </location>
</feature>
<dbReference type="Pfam" id="PF00030">
    <property type="entry name" value="Crystall"/>
    <property type="match status" value="5"/>
</dbReference>
<sequence>MPAIKEDHFERTFDPDEFQFGLRKNGKIFRDPSPAMVIKQKAADREGRTLEKQAQGNAPCTPQDQTKSNDEVEGVDGVKQGTESSKDERPNNGEEPGKLTSRLERMSILSSLLSSPRTSRKSKEGSTSATNSSLSSSLQQDLSSLGKQGAIDSLPSGVNGAKDGVKNTDQGPLVGGDTGNPSSLPPLPVFSEIKLPDHLEKYLKKDTKESEASQGSTQQIKTKSNPEGSTGMDQASIAEVHHVDPKLPSTTKNSRPNAPSAVCATKKKIPTERGCHKRPGKIVIHEHSQFGGEAYELYHDVEDTTMMKLSPVISVRVIRGCWLLYEKPGFQGRTIPLEEGPTENIVNIWAEEGTSTTVDQMGQPVPTEPMVIGSIRLAVRDYSIPQIDLFAEVNGMGRMSSYCDETVEIGSYGIPHSTGSIKVHSGVWLVYSDPGFGGLLAVLEVGEYPCPETWGFPEPFIGSLRPLQMGPIKVELPNEVKALVFEKPNFEGECIEVDGDVYNVQTPGDEEGDKPNEKKKTLPTVGSMRILGGLWVGYQEADFEGEQYILEEGEYPHYSDWGASEDDLLSLRPVRADFVSPHVKLFSERNFDELGLNLDLLGPILNMEDVSHGIKTQSVSVMGGVWVAFEQPGFSGQLYVLEKGLYASPEDWGLPTSRSHPYSQSSMTCLWELQNLSCSCTLRQISREGWWISRIVYPLWMKISCPGPVRCWLAAGWHMRELVSKTICVYWRKENIQAQRPWASCPQTLPSAPYRPLDMSSLCRLSSCSVKVGCKGRRVVLTNGAVNLQQAGLDTHIRSLVVEGGMWVFYEGSNYRGRQLLLQPSEIGDLGKFSGWSRIGSLRPLHQKPMYFHLRNKETGCLMSLTGALDDIKLMRVQAMEETAGVEQVWLYRDGHVTCKLVEDCYLETTGGVVMAGSRLCVSPEQGKENQLWNITPDGLVRCLLKPDLVLEVKGGHQYDKNQVILNTFDERKLNQRWTLEVL</sequence>
<dbReference type="InterPro" id="IPR001064">
    <property type="entry name" value="Beta/gamma_crystallin"/>
</dbReference>
<evidence type="ECO:0000313" key="6">
    <source>
        <dbReference type="Proteomes" id="UP001187415"/>
    </source>
</evidence>
<evidence type="ECO:0000256" key="2">
    <source>
        <dbReference type="ARBA" id="ARBA00022737"/>
    </source>
</evidence>
<comment type="caution">
    <text evidence="5">The sequence shown here is derived from an EMBL/GenBank/DDBJ whole genome shotgun (WGS) entry which is preliminary data.</text>
</comment>
<feature type="domain" description="Beta/gamma crystallin 'Greek key'" evidence="4">
    <location>
        <begin position="480"/>
        <end position="532"/>
    </location>
</feature>
<dbReference type="PROSITE" id="PS50231">
    <property type="entry name" value="RICIN_B_LECTIN"/>
    <property type="match status" value="1"/>
</dbReference>
<proteinExistence type="inferred from homology"/>
<dbReference type="GO" id="GO:0005212">
    <property type="term" value="F:structural constituent of eye lens"/>
    <property type="evidence" value="ECO:0007669"/>
    <property type="project" value="TreeGrafter"/>
</dbReference>